<reference evidence="5 6" key="1">
    <citation type="journal article" date="2021" name="Sci. Rep.">
        <title>The genome of the diatom Chaetoceros tenuissimus carries an ancient integrated fragment of an extant virus.</title>
        <authorList>
            <person name="Hongo Y."/>
            <person name="Kimura K."/>
            <person name="Takaki Y."/>
            <person name="Yoshida Y."/>
            <person name="Baba S."/>
            <person name="Kobayashi G."/>
            <person name="Nagasaki K."/>
            <person name="Hano T."/>
            <person name="Tomaru Y."/>
        </authorList>
    </citation>
    <scope>NUCLEOTIDE SEQUENCE [LARGE SCALE GENOMIC DNA]</scope>
    <source>
        <strain evidence="5 6">NIES-3715</strain>
    </source>
</reference>
<protein>
    <submittedName>
        <fullName evidence="5">Uncharacterized protein</fullName>
    </submittedName>
</protein>
<keyword evidence="6" id="KW-1185">Reference proteome</keyword>
<feature type="compositionally biased region" description="Basic and acidic residues" evidence="2">
    <location>
        <begin position="647"/>
        <end position="656"/>
    </location>
</feature>
<evidence type="ECO:0000256" key="4">
    <source>
        <dbReference type="SAM" id="SignalP"/>
    </source>
</evidence>
<dbReference type="Proteomes" id="UP001054902">
    <property type="component" value="Unassembled WGS sequence"/>
</dbReference>
<keyword evidence="3" id="KW-1133">Transmembrane helix</keyword>
<feature type="chain" id="PRO_5042024365" evidence="4">
    <location>
        <begin position="29"/>
        <end position="721"/>
    </location>
</feature>
<organism evidence="5 6">
    <name type="scientific">Chaetoceros tenuissimus</name>
    <dbReference type="NCBI Taxonomy" id="426638"/>
    <lineage>
        <taxon>Eukaryota</taxon>
        <taxon>Sar</taxon>
        <taxon>Stramenopiles</taxon>
        <taxon>Ochrophyta</taxon>
        <taxon>Bacillariophyta</taxon>
        <taxon>Coscinodiscophyceae</taxon>
        <taxon>Chaetocerotophycidae</taxon>
        <taxon>Chaetocerotales</taxon>
        <taxon>Chaetocerotaceae</taxon>
        <taxon>Chaetoceros</taxon>
    </lineage>
</organism>
<feature type="signal peptide" evidence="4">
    <location>
        <begin position="1"/>
        <end position="28"/>
    </location>
</feature>
<keyword evidence="4" id="KW-0732">Signal</keyword>
<evidence type="ECO:0000256" key="2">
    <source>
        <dbReference type="SAM" id="MobiDB-lite"/>
    </source>
</evidence>
<dbReference type="EMBL" id="BLLK01000052">
    <property type="protein sequence ID" value="GFH56404.1"/>
    <property type="molecule type" value="Genomic_DNA"/>
</dbReference>
<gene>
    <name evidence="5" type="ORF">CTEN210_12880</name>
</gene>
<keyword evidence="3" id="KW-0812">Transmembrane</keyword>
<evidence type="ECO:0000256" key="3">
    <source>
        <dbReference type="SAM" id="Phobius"/>
    </source>
</evidence>
<evidence type="ECO:0000256" key="1">
    <source>
        <dbReference type="SAM" id="Coils"/>
    </source>
</evidence>
<comment type="caution">
    <text evidence="5">The sequence shown here is derived from an EMBL/GenBank/DDBJ whole genome shotgun (WGS) entry which is preliminary data.</text>
</comment>
<feature type="region of interest" description="Disordered" evidence="2">
    <location>
        <begin position="645"/>
        <end position="721"/>
    </location>
</feature>
<proteinExistence type="predicted"/>
<dbReference type="AlphaFoldDB" id="A0AAD3HAX3"/>
<name>A0AAD3HAX3_9STRA</name>
<sequence length="721" mass="82873">MKTHFNHKIRQLLFFIGLVVVLSEEANGISLGRKLFHNDKKNELTSTSTNNGNKIDDQLNADATGTVTALEPGKEPAPITCNEIMAKAVIISTEERDAAIEERNEAQDQIILLKTLQENCQSDLKTALEKAKNATVEVQAVKLMTDRLLNQQSEEYELKLSTLENSTEVQLQDMQNFTELQRQEYEAQAQVLIQDARDNADMVVKQAKESLMKNAQDMQLHKDSVKKETEALIGNYTQQLLDMETQYKLTIQDLYKLHNKTIEDIQTEHQQEIYDLEDASNKRVFDLEQTLEEQLLNTEALVIDVQKQAEHKIKAVEMECVQQMEEMTNAADAKITQLQKEIEKCHEDAKDKEAYHNTILSGKLKQIEILEEELRDETTSFTNENTNLKQDLEDALLEVEYWKGIHKQQTYVNTTMILLDSRAFYEEVKLDLSEKFDRGIIAVKAKSEIVWKDVKVAVAPYRAKAYALYEEHGKEIVDTKLLPFYQEQIRPFYIQHIVPLLTLMNVKVIVPSIVKVEQGLEILEEKWIVASQEMFVCACKTMEKQAGALKAFLISKDLHSNGANYAMEFLADIEKDASSFITFLGYIVAFVTVYRFKYHILSFIWFLMVLPFRVVWFFFPLRLLMKRNVNKHIEEEDDEDITSLILNKEEDGKDTTDGETSNGDILSEKVKKEGQENGDGKEKEKTDAVLYMPEKKEEAALEDEDSDAKVTNGETNIEKKK</sequence>
<accession>A0AAD3HAX3</accession>
<evidence type="ECO:0000313" key="5">
    <source>
        <dbReference type="EMBL" id="GFH56404.1"/>
    </source>
</evidence>
<evidence type="ECO:0000313" key="6">
    <source>
        <dbReference type="Proteomes" id="UP001054902"/>
    </source>
</evidence>
<feature type="coiled-coil region" evidence="1">
    <location>
        <begin position="306"/>
        <end position="341"/>
    </location>
</feature>
<feature type="transmembrane region" description="Helical" evidence="3">
    <location>
        <begin position="602"/>
        <end position="621"/>
    </location>
</feature>
<keyword evidence="3" id="KW-0472">Membrane</keyword>
<feature type="compositionally biased region" description="Basic and acidic residues" evidence="2">
    <location>
        <begin position="666"/>
        <end position="699"/>
    </location>
</feature>
<feature type="transmembrane region" description="Helical" evidence="3">
    <location>
        <begin position="577"/>
        <end position="596"/>
    </location>
</feature>
<keyword evidence="1" id="KW-0175">Coiled coil</keyword>